<evidence type="ECO:0000256" key="7">
    <source>
        <dbReference type="ARBA" id="ARBA00022857"/>
    </source>
</evidence>
<evidence type="ECO:0000259" key="12">
    <source>
        <dbReference type="Pfam" id="PF02558"/>
    </source>
</evidence>
<dbReference type="InterPro" id="IPR050838">
    <property type="entry name" value="Ketopantoate_reductase"/>
</dbReference>
<name>A0AA37UEX3_9MICO</name>
<dbReference type="InterPro" id="IPR003710">
    <property type="entry name" value="ApbA"/>
</dbReference>
<evidence type="ECO:0000256" key="11">
    <source>
        <dbReference type="RuleBase" id="RU362068"/>
    </source>
</evidence>
<dbReference type="PANTHER" id="PTHR43765:SF2">
    <property type="entry name" value="2-DEHYDROPANTOATE 2-REDUCTASE"/>
    <property type="match status" value="1"/>
</dbReference>
<gene>
    <name evidence="14" type="ORF">GCM10025874_10220</name>
</gene>
<proteinExistence type="inferred from homology"/>
<dbReference type="InterPro" id="IPR008927">
    <property type="entry name" value="6-PGluconate_DH-like_C_sf"/>
</dbReference>
<evidence type="ECO:0000256" key="6">
    <source>
        <dbReference type="ARBA" id="ARBA00022655"/>
    </source>
</evidence>
<evidence type="ECO:0000313" key="15">
    <source>
        <dbReference type="Proteomes" id="UP001157160"/>
    </source>
</evidence>
<keyword evidence="15" id="KW-1185">Reference proteome</keyword>
<dbReference type="Pfam" id="PF08546">
    <property type="entry name" value="ApbA_C"/>
    <property type="match status" value="1"/>
</dbReference>
<dbReference type="NCBIfam" id="TIGR00745">
    <property type="entry name" value="apbA_panE"/>
    <property type="match status" value="1"/>
</dbReference>
<dbReference type="SUPFAM" id="SSF48179">
    <property type="entry name" value="6-phosphogluconate dehydrogenase C-terminal domain-like"/>
    <property type="match status" value="1"/>
</dbReference>
<evidence type="ECO:0000256" key="2">
    <source>
        <dbReference type="ARBA" id="ARBA00004994"/>
    </source>
</evidence>
<feature type="domain" description="Ketopantoate reductase C-terminal" evidence="13">
    <location>
        <begin position="172"/>
        <end position="312"/>
    </location>
</feature>
<dbReference type="InterPro" id="IPR013332">
    <property type="entry name" value="KPR_N"/>
</dbReference>
<keyword evidence="7 11" id="KW-0521">NADP</keyword>
<evidence type="ECO:0000256" key="10">
    <source>
        <dbReference type="ARBA" id="ARBA00048793"/>
    </source>
</evidence>
<dbReference type="GO" id="GO:0015940">
    <property type="term" value="P:pantothenate biosynthetic process"/>
    <property type="evidence" value="ECO:0007669"/>
    <property type="project" value="UniProtKB-KW"/>
</dbReference>
<organism evidence="14 15">
    <name type="scientific">Arenivirga flava</name>
    <dbReference type="NCBI Taxonomy" id="1930060"/>
    <lineage>
        <taxon>Bacteria</taxon>
        <taxon>Bacillati</taxon>
        <taxon>Actinomycetota</taxon>
        <taxon>Actinomycetes</taxon>
        <taxon>Micrococcales</taxon>
        <taxon>Microbacteriaceae</taxon>
        <taxon>Arenivirga</taxon>
    </lineage>
</organism>
<accession>A0AA37UEX3</accession>
<evidence type="ECO:0000313" key="14">
    <source>
        <dbReference type="EMBL" id="GMA27769.1"/>
    </source>
</evidence>
<dbReference type="Proteomes" id="UP001157160">
    <property type="component" value="Unassembled WGS sequence"/>
</dbReference>
<dbReference type="InterPro" id="IPR036291">
    <property type="entry name" value="NAD(P)-bd_dom_sf"/>
</dbReference>
<dbReference type="EC" id="1.1.1.169" evidence="4 11"/>
<dbReference type="RefSeq" id="WP_284230627.1">
    <property type="nucleotide sequence ID" value="NZ_BSUL01000001.1"/>
</dbReference>
<comment type="similarity">
    <text evidence="3 11">Belongs to the ketopantoate reductase family.</text>
</comment>
<protein>
    <recommendedName>
        <fullName evidence="5 11">2-dehydropantoate 2-reductase</fullName>
        <ecNumber evidence="4 11">1.1.1.169</ecNumber>
    </recommendedName>
    <alternativeName>
        <fullName evidence="9 11">Ketopantoate reductase</fullName>
    </alternativeName>
</protein>
<evidence type="ECO:0000256" key="1">
    <source>
        <dbReference type="ARBA" id="ARBA00002919"/>
    </source>
</evidence>
<dbReference type="InterPro" id="IPR013328">
    <property type="entry name" value="6PGD_dom2"/>
</dbReference>
<dbReference type="Gene3D" id="1.10.1040.10">
    <property type="entry name" value="N-(1-d-carboxylethyl)-l-norvaline Dehydrogenase, domain 2"/>
    <property type="match status" value="1"/>
</dbReference>
<evidence type="ECO:0000259" key="13">
    <source>
        <dbReference type="Pfam" id="PF08546"/>
    </source>
</evidence>
<sequence>MRIAVLGAGAVGGTLAALLDRAGHEVAVTARGAHLAAIAERGLSLRGGWGEHVARIPAAERLDRSPELAIVATKAQDAGGAIAAGAELLAGVPLVIVQNGLSGIDSAAASAPSSPLIGGLALFAASHLEPGLVEVTAPGALLLAPGSRGAGAALALAARALAPLLPVQLGDDLRAAQWSKLLVNQVNALPAVTGLSVQATVAHTGLLRVLTRSMQEAARVAAASGARFAPLGVVDERAVAALRTLPTALAAALPRRMARSMGDVPNPGSTLQSVRRGVPTEIDHLNGAIVDAARSAGLQAPVNAAITAMVHEAAARGFLSPDEVVARIAAIDAPQTRLGALARRLGGARG</sequence>
<evidence type="ECO:0000256" key="3">
    <source>
        <dbReference type="ARBA" id="ARBA00007870"/>
    </source>
</evidence>
<dbReference type="InterPro" id="IPR013752">
    <property type="entry name" value="KPA_reductase"/>
</dbReference>
<dbReference type="GO" id="GO:0005737">
    <property type="term" value="C:cytoplasm"/>
    <property type="evidence" value="ECO:0007669"/>
    <property type="project" value="TreeGrafter"/>
</dbReference>
<dbReference type="Gene3D" id="3.40.50.720">
    <property type="entry name" value="NAD(P)-binding Rossmann-like Domain"/>
    <property type="match status" value="1"/>
</dbReference>
<dbReference type="GO" id="GO:0008677">
    <property type="term" value="F:2-dehydropantoate 2-reductase activity"/>
    <property type="evidence" value="ECO:0007669"/>
    <property type="project" value="UniProtKB-EC"/>
</dbReference>
<dbReference type="GO" id="GO:0050661">
    <property type="term" value="F:NADP binding"/>
    <property type="evidence" value="ECO:0007669"/>
    <property type="project" value="TreeGrafter"/>
</dbReference>
<comment type="caution">
    <text evidence="14">The sequence shown here is derived from an EMBL/GenBank/DDBJ whole genome shotgun (WGS) entry which is preliminary data.</text>
</comment>
<keyword evidence="8 11" id="KW-0560">Oxidoreductase</keyword>
<evidence type="ECO:0000256" key="8">
    <source>
        <dbReference type="ARBA" id="ARBA00023002"/>
    </source>
</evidence>
<feature type="domain" description="Ketopantoate reductase N-terminal" evidence="12">
    <location>
        <begin position="3"/>
        <end position="145"/>
    </location>
</feature>
<comment type="catalytic activity">
    <reaction evidence="10 11">
        <text>(R)-pantoate + NADP(+) = 2-dehydropantoate + NADPH + H(+)</text>
        <dbReference type="Rhea" id="RHEA:16233"/>
        <dbReference type="ChEBI" id="CHEBI:11561"/>
        <dbReference type="ChEBI" id="CHEBI:15378"/>
        <dbReference type="ChEBI" id="CHEBI:15980"/>
        <dbReference type="ChEBI" id="CHEBI:57783"/>
        <dbReference type="ChEBI" id="CHEBI:58349"/>
        <dbReference type="EC" id="1.1.1.169"/>
    </reaction>
</comment>
<dbReference type="EMBL" id="BSUL01000001">
    <property type="protein sequence ID" value="GMA27769.1"/>
    <property type="molecule type" value="Genomic_DNA"/>
</dbReference>
<reference evidence="14 15" key="1">
    <citation type="journal article" date="2014" name="Int. J. Syst. Evol. Microbiol.">
        <title>Complete genome sequence of Corynebacterium casei LMG S-19264T (=DSM 44701T), isolated from a smear-ripened cheese.</title>
        <authorList>
            <consortium name="US DOE Joint Genome Institute (JGI-PGF)"/>
            <person name="Walter F."/>
            <person name="Albersmeier A."/>
            <person name="Kalinowski J."/>
            <person name="Ruckert C."/>
        </authorList>
    </citation>
    <scope>NUCLEOTIDE SEQUENCE [LARGE SCALE GENOMIC DNA]</scope>
    <source>
        <strain evidence="14 15">NBRC 112289</strain>
    </source>
</reference>
<dbReference type="PANTHER" id="PTHR43765">
    <property type="entry name" value="2-DEHYDROPANTOATE 2-REDUCTASE-RELATED"/>
    <property type="match status" value="1"/>
</dbReference>
<evidence type="ECO:0000256" key="5">
    <source>
        <dbReference type="ARBA" id="ARBA00019465"/>
    </source>
</evidence>
<dbReference type="AlphaFoldDB" id="A0AA37UEX3"/>
<evidence type="ECO:0000256" key="4">
    <source>
        <dbReference type="ARBA" id="ARBA00013014"/>
    </source>
</evidence>
<comment type="function">
    <text evidence="1 11">Catalyzes the NADPH-dependent reduction of ketopantoate into pantoic acid.</text>
</comment>
<dbReference type="SUPFAM" id="SSF51735">
    <property type="entry name" value="NAD(P)-binding Rossmann-fold domains"/>
    <property type="match status" value="1"/>
</dbReference>
<dbReference type="Pfam" id="PF02558">
    <property type="entry name" value="ApbA"/>
    <property type="match status" value="1"/>
</dbReference>
<comment type="pathway">
    <text evidence="2 11">Cofactor biosynthesis; (R)-pantothenate biosynthesis; (R)-pantoate from 3-methyl-2-oxobutanoate: step 2/2.</text>
</comment>
<keyword evidence="6 11" id="KW-0566">Pantothenate biosynthesis</keyword>
<evidence type="ECO:0000256" key="9">
    <source>
        <dbReference type="ARBA" id="ARBA00032024"/>
    </source>
</evidence>